<organism evidence="2 3">
    <name type="scientific">Rhizodiscina lignyota</name>
    <dbReference type="NCBI Taxonomy" id="1504668"/>
    <lineage>
        <taxon>Eukaryota</taxon>
        <taxon>Fungi</taxon>
        <taxon>Dikarya</taxon>
        <taxon>Ascomycota</taxon>
        <taxon>Pezizomycotina</taxon>
        <taxon>Dothideomycetes</taxon>
        <taxon>Pleosporomycetidae</taxon>
        <taxon>Aulographales</taxon>
        <taxon>Rhizodiscinaceae</taxon>
        <taxon>Rhizodiscina</taxon>
    </lineage>
</organism>
<dbReference type="EMBL" id="ML978125">
    <property type="protein sequence ID" value="KAF2099433.1"/>
    <property type="molecule type" value="Genomic_DNA"/>
</dbReference>
<dbReference type="Proteomes" id="UP000799772">
    <property type="component" value="Unassembled WGS sequence"/>
</dbReference>
<feature type="compositionally biased region" description="Low complexity" evidence="1">
    <location>
        <begin position="150"/>
        <end position="178"/>
    </location>
</feature>
<evidence type="ECO:0000313" key="2">
    <source>
        <dbReference type="EMBL" id="KAF2099433.1"/>
    </source>
</evidence>
<reference evidence="2" key="1">
    <citation type="journal article" date="2020" name="Stud. Mycol.">
        <title>101 Dothideomycetes genomes: a test case for predicting lifestyles and emergence of pathogens.</title>
        <authorList>
            <person name="Haridas S."/>
            <person name="Albert R."/>
            <person name="Binder M."/>
            <person name="Bloem J."/>
            <person name="Labutti K."/>
            <person name="Salamov A."/>
            <person name="Andreopoulos B."/>
            <person name="Baker S."/>
            <person name="Barry K."/>
            <person name="Bills G."/>
            <person name="Bluhm B."/>
            <person name="Cannon C."/>
            <person name="Castanera R."/>
            <person name="Culley D."/>
            <person name="Daum C."/>
            <person name="Ezra D."/>
            <person name="Gonzalez J."/>
            <person name="Henrissat B."/>
            <person name="Kuo A."/>
            <person name="Liang C."/>
            <person name="Lipzen A."/>
            <person name="Lutzoni F."/>
            <person name="Magnuson J."/>
            <person name="Mondo S."/>
            <person name="Nolan M."/>
            <person name="Ohm R."/>
            <person name="Pangilinan J."/>
            <person name="Park H.-J."/>
            <person name="Ramirez L."/>
            <person name="Alfaro M."/>
            <person name="Sun H."/>
            <person name="Tritt A."/>
            <person name="Yoshinaga Y."/>
            <person name="Zwiers L.-H."/>
            <person name="Turgeon B."/>
            <person name="Goodwin S."/>
            <person name="Spatafora J."/>
            <person name="Crous P."/>
            <person name="Grigoriev I."/>
        </authorList>
    </citation>
    <scope>NUCLEOTIDE SEQUENCE</scope>
    <source>
        <strain evidence="2">CBS 133067</strain>
    </source>
</reference>
<gene>
    <name evidence="2" type="ORF">NA57DRAFT_55403</name>
</gene>
<keyword evidence="3" id="KW-1185">Reference proteome</keyword>
<feature type="region of interest" description="Disordered" evidence="1">
    <location>
        <begin position="1"/>
        <end position="25"/>
    </location>
</feature>
<evidence type="ECO:0000256" key="1">
    <source>
        <dbReference type="SAM" id="MobiDB-lite"/>
    </source>
</evidence>
<sequence>MDSRRSSLGYSSDSSTVSSVDILEESRETYNNLPDTWKEILEKRKVDMKHINRNVKSVKLKGKPHQSVTTPEQDTVLSLQWFDRNGAPLGSAYVDKLGRLYPNKAWNQNTRKYERCNDVHRSFRSQQLVAQARAGDPVFGFESSRKPRRPSASSSSRPSASSSISPSASSSSRSSARSTMEYPVHRKA</sequence>
<protein>
    <submittedName>
        <fullName evidence="2">Uncharacterized protein</fullName>
    </submittedName>
</protein>
<name>A0A9P4M6L6_9PEZI</name>
<comment type="caution">
    <text evidence="2">The sequence shown here is derived from an EMBL/GenBank/DDBJ whole genome shotgun (WGS) entry which is preliminary data.</text>
</comment>
<dbReference type="AlphaFoldDB" id="A0A9P4M6L6"/>
<proteinExistence type="predicted"/>
<evidence type="ECO:0000313" key="3">
    <source>
        <dbReference type="Proteomes" id="UP000799772"/>
    </source>
</evidence>
<feature type="region of interest" description="Disordered" evidence="1">
    <location>
        <begin position="134"/>
        <end position="188"/>
    </location>
</feature>
<accession>A0A9P4M6L6</accession>
<feature type="compositionally biased region" description="Low complexity" evidence="1">
    <location>
        <begin position="1"/>
        <end position="19"/>
    </location>
</feature>